<organism evidence="2 3">
    <name type="scientific">Cuscuta australis</name>
    <dbReference type="NCBI Taxonomy" id="267555"/>
    <lineage>
        <taxon>Eukaryota</taxon>
        <taxon>Viridiplantae</taxon>
        <taxon>Streptophyta</taxon>
        <taxon>Embryophyta</taxon>
        <taxon>Tracheophyta</taxon>
        <taxon>Spermatophyta</taxon>
        <taxon>Magnoliopsida</taxon>
        <taxon>eudicotyledons</taxon>
        <taxon>Gunneridae</taxon>
        <taxon>Pentapetalae</taxon>
        <taxon>asterids</taxon>
        <taxon>lamiids</taxon>
        <taxon>Solanales</taxon>
        <taxon>Convolvulaceae</taxon>
        <taxon>Cuscuteae</taxon>
        <taxon>Cuscuta</taxon>
        <taxon>Cuscuta subgen. Grammica</taxon>
        <taxon>Cuscuta sect. Cleistogrammica</taxon>
    </lineage>
</organism>
<accession>A0A328DYU1</accession>
<comment type="caution">
    <text evidence="2">The sequence shown here is derived from an EMBL/GenBank/DDBJ whole genome shotgun (WGS) entry which is preliminary data.</text>
</comment>
<dbReference type="Proteomes" id="UP000249390">
    <property type="component" value="Unassembled WGS sequence"/>
</dbReference>
<evidence type="ECO:0000256" key="1">
    <source>
        <dbReference type="SAM" id="MobiDB-lite"/>
    </source>
</evidence>
<dbReference type="PANTHER" id="PTHR36062:SF1">
    <property type="entry name" value="OS01G0687300 PROTEIN"/>
    <property type="match status" value="1"/>
</dbReference>
<dbReference type="AlphaFoldDB" id="A0A328DYU1"/>
<name>A0A328DYU1_9ASTE</name>
<evidence type="ECO:0000313" key="3">
    <source>
        <dbReference type="Proteomes" id="UP000249390"/>
    </source>
</evidence>
<reference evidence="2 3" key="1">
    <citation type="submission" date="2018-06" db="EMBL/GenBank/DDBJ databases">
        <title>The Genome of Cuscuta australis (Dodder) Provides Insight into the Evolution of Plant Parasitism.</title>
        <authorList>
            <person name="Liu H."/>
        </authorList>
    </citation>
    <scope>NUCLEOTIDE SEQUENCE [LARGE SCALE GENOMIC DNA]</scope>
    <source>
        <strain evidence="3">cv. Yunnan</strain>
        <tissue evidence="2">Vines</tissue>
    </source>
</reference>
<dbReference type="EMBL" id="NQVE01000082">
    <property type="protein sequence ID" value="RAL49343.1"/>
    <property type="molecule type" value="Genomic_DNA"/>
</dbReference>
<proteinExistence type="predicted"/>
<gene>
    <name evidence="2" type="ORF">DM860_012776</name>
</gene>
<dbReference type="GO" id="GO:0010099">
    <property type="term" value="P:regulation of photomorphogenesis"/>
    <property type="evidence" value="ECO:0007669"/>
    <property type="project" value="InterPro"/>
</dbReference>
<protein>
    <submittedName>
        <fullName evidence="2">Uncharacterized protein</fullName>
    </submittedName>
</protein>
<feature type="region of interest" description="Disordered" evidence="1">
    <location>
        <begin position="115"/>
        <end position="139"/>
    </location>
</feature>
<sequence length="675" mass="75079">MSESIAQSYQECDERTGSIQSVWVTRWVGSGQNSTSQGFRAPNNPFESKKKIDEVELQSAGELRNIGSQTRQVVNHSFRAFSVNFKVESSHHSATMSMVSRNELPLRDCQEPRGCLSFKPHNDPNTTSATAISSGKNYSESEASLQNPIRRVKPHSFFRHSHTVASVPTVGNCIESVSHIVPYRFGYGKLKDDPTITEMPLLIDRVSKSHLPNSSRVLGDKHNHESQMESGRQSLKMNGDWFQKLQNGPRLVKFQNNDASLEATEPNKTLNNICMSEELPHSLHDMKTMRIRTTMDSVVGLKGCYPRFSQTTHSLLIMNESDVNICKKNQTVGTSRVCNEFNKRIFSSLDKLPSALSQKQQGVKLRLLDSCTASELEEDVGVVEPSEADAKNESSAETDAMDFDAFPGKTQLLGVSSSSLFKKLQECERGQKLFHLTPMGGVTSDGIKKNKTPNNIVNSYTLDIPAEASSSDNLELSSNTHSLDMESFIIAHNDQNSNSKPALFQSDLPGSDPSSRFVKRLKLSNLYNMALGTRSLNIKEDSSHEYKQQHTGFHGKACSEPTSNKNKGKEWMVQDKCTTRNNVGESSSAAENLKSCRDKLTSYPWIQRLLRDRATKSLQVPEVVGGYEPGSACLEAEQIQKRHFPSIAAMALMGKGMKGFQPCQFQNKGSFVVWN</sequence>
<dbReference type="PANTHER" id="PTHR36062">
    <property type="entry name" value="OS01G0687300 PROTEIN"/>
    <property type="match status" value="1"/>
</dbReference>
<dbReference type="InterPro" id="IPR037476">
    <property type="entry name" value="PCH1"/>
</dbReference>
<keyword evidence="3" id="KW-1185">Reference proteome</keyword>
<feature type="compositionally biased region" description="Polar residues" evidence="1">
    <location>
        <begin position="123"/>
        <end position="139"/>
    </location>
</feature>
<evidence type="ECO:0000313" key="2">
    <source>
        <dbReference type="EMBL" id="RAL49343.1"/>
    </source>
</evidence>